<evidence type="ECO:0000313" key="9">
    <source>
        <dbReference type="RefSeq" id="XP_022363347.1"/>
    </source>
</evidence>
<evidence type="ECO:0000256" key="5">
    <source>
        <dbReference type="ARBA" id="ARBA00023136"/>
    </source>
</evidence>
<evidence type="ECO:0000256" key="4">
    <source>
        <dbReference type="ARBA" id="ARBA00022989"/>
    </source>
</evidence>
<dbReference type="Proteomes" id="UP000248482">
    <property type="component" value="Unplaced"/>
</dbReference>
<dbReference type="AlphaFoldDB" id="A0A2Y9JQQ6"/>
<reference evidence="9" key="1">
    <citation type="submission" date="2025-08" db="UniProtKB">
        <authorList>
            <consortium name="RefSeq"/>
        </authorList>
    </citation>
    <scope>IDENTIFICATION</scope>
    <source>
        <tissue evidence="9">Blood</tissue>
    </source>
</reference>
<evidence type="ECO:0000256" key="1">
    <source>
        <dbReference type="ARBA" id="ARBA00004141"/>
    </source>
</evidence>
<proteinExistence type="inferred from homology"/>
<feature type="transmembrane region" description="Helical" evidence="7">
    <location>
        <begin position="81"/>
        <end position="101"/>
    </location>
</feature>
<feature type="region of interest" description="Disordered" evidence="6">
    <location>
        <begin position="204"/>
        <end position="230"/>
    </location>
</feature>
<accession>A0A2Y9JQQ6</accession>
<comment type="similarity">
    <text evidence="2">Belongs to the MS4A family.</text>
</comment>
<dbReference type="GeneID" id="111150218"/>
<evidence type="ECO:0000256" key="3">
    <source>
        <dbReference type="ARBA" id="ARBA00022692"/>
    </source>
</evidence>
<protein>
    <submittedName>
        <fullName evidence="9">Membrane-spanning 4-domains subfamily A member 3</fullName>
    </submittedName>
</protein>
<dbReference type="InterPro" id="IPR030417">
    <property type="entry name" value="MS4A"/>
</dbReference>
<feature type="transmembrane region" description="Helical" evidence="7">
    <location>
        <begin position="48"/>
        <end position="69"/>
    </location>
</feature>
<dbReference type="KEGG" id="elk:111150218"/>
<feature type="compositionally biased region" description="Polar residues" evidence="6">
    <location>
        <begin position="204"/>
        <end position="214"/>
    </location>
</feature>
<keyword evidence="5 7" id="KW-0472">Membrane</keyword>
<evidence type="ECO:0000256" key="6">
    <source>
        <dbReference type="SAM" id="MobiDB-lite"/>
    </source>
</evidence>
<dbReference type="PANTHER" id="PTHR23320:SF74">
    <property type="entry name" value="MEMBRANE-SPANNING 4-DOMAINS SUBFAMILY A MEMBER 3"/>
    <property type="match status" value="1"/>
</dbReference>
<organism evidence="8 9">
    <name type="scientific">Enhydra lutris kenyoni</name>
    <name type="common">northern sea otter</name>
    <dbReference type="NCBI Taxonomy" id="391180"/>
    <lineage>
        <taxon>Eukaryota</taxon>
        <taxon>Metazoa</taxon>
        <taxon>Chordata</taxon>
        <taxon>Craniata</taxon>
        <taxon>Vertebrata</taxon>
        <taxon>Euteleostomi</taxon>
        <taxon>Mammalia</taxon>
        <taxon>Eutheria</taxon>
        <taxon>Laurasiatheria</taxon>
        <taxon>Carnivora</taxon>
        <taxon>Caniformia</taxon>
        <taxon>Musteloidea</taxon>
        <taxon>Mustelidae</taxon>
        <taxon>Lutrinae</taxon>
        <taxon>Enhydra</taxon>
    </lineage>
</organism>
<comment type="subcellular location">
    <subcellularLocation>
        <location evidence="1">Membrane</location>
        <topology evidence="1">Multi-pass membrane protein</topology>
    </subcellularLocation>
</comment>
<dbReference type="STRING" id="391180.A0A2Y9JQQ6"/>
<feature type="region of interest" description="Disordered" evidence="6">
    <location>
        <begin position="1"/>
        <end position="24"/>
    </location>
</feature>
<feature type="transmembrane region" description="Helical" evidence="7">
    <location>
        <begin position="121"/>
        <end position="140"/>
    </location>
</feature>
<evidence type="ECO:0000256" key="7">
    <source>
        <dbReference type="SAM" id="Phobius"/>
    </source>
</evidence>
<sequence>MASQGVGNEEPGIASAGDPPASQAEPEVINNSVYQPINELQNHLKEKLQAFGAVQILSGAIILVLGVFLGSLRNISHFFSLFFFIFYTAYPLWGPIFFIVSESLSVAAGRKPIRALVQNTFGMNIASATVALVGFVFLSVNLAVNKQSFKNCESSQSQELCIYVGIFSNGLMSLMLILTLLELCISISVSAMWCVENSRNSTEVISTPSNSVQTGMPPDENKSESKEVQA</sequence>
<feature type="transmembrane region" description="Helical" evidence="7">
    <location>
        <begin position="160"/>
        <end position="181"/>
    </location>
</feature>
<evidence type="ECO:0000256" key="2">
    <source>
        <dbReference type="ARBA" id="ARBA00009565"/>
    </source>
</evidence>
<dbReference type="RefSeq" id="XP_022363347.1">
    <property type="nucleotide sequence ID" value="XM_022507639.1"/>
</dbReference>
<dbReference type="InterPro" id="IPR007237">
    <property type="entry name" value="CD20-like"/>
</dbReference>
<keyword evidence="8" id="KW-1185">Reference proteome</keyword>
<dbReference type="PANTHER" id="PTHR23320">
    <property type="entry name" value="MEMBRANE-SPANNING 4-DOMAINS SUBFAMILY A MS4A -RELATED"/>
    <property type="match status" value="1"/>
</dbReference>
<dbReference type="OrthoDB" id="10071849at2759"/>
<keyword evidence="4 7" id="KW-1133">Transmembrane helix</keyword>
<feature type="compositionally biased region" description="Basic and acidic residues" evidence="6">
    <location>
        <begin position="219"/>
        <end position="230"/>
    </location>
</feature>
<name>A0A2Y9JQQ6_ENHLU</name>
<dbReference type="GO" id="GO:0005886">
    <property type="term" value="C:plasma membrane"/>
    <property type="evidence" value="ECO:0007669"/>
    <property type="project" value="TreeGrafter"/>
</dbReference>
<keyword evidence="3 7" id="KW-0812">Transmembrane</keyword>
<dbReference type="Pfam" id="PF04103">
    <property type="entry name" value="CD20"/>
    <property type="match status" value="1"/>
</dbReference>
<gene>
    <name evidence="9" type="primary">LOC111150218</name>
</gene>
<evidence type="ECO:0000313" key="8">
    <source>
        <dbReference type="Proteomes" id="UP000248482"/>
    </source>
</evidence>